<protein>
    <submittedName>
        <fullName evidence="1">Uncharacterized protein</fullName>
    </submittedName>
</protein>
<keyword evidence="2" id="KW-1185">Reference proteome</keyword>
<reference evidence="2" key="1">
    <citation type="journal article" date="2010" name="Nat. Biotechnol.">
        <title>Draft genome sequence of the oilseed species Ricinus communis.</title>
        <authorList>
            <person name="Chan A.P."/>
            <person name="Crabtree J."/>
            <person name="Zhao Q."/>
            <person name="Lorenzi H."/>
            <person name="Orvis J."/>
            <person name="Puiu D."/>
            <person name="Melake-Berhan A."/>
            <person name="Jones K.M."/>
            <person name="Redman J."/>
            <person name="Chen G."/>
            <person name="Cahoon E.B."/>
            <person name="Gedil M."/>
            <person name="Stanke M."/>
            <person name="Haas B.J."/>
            <person name="Wortman J.R."/>
            <person name="Fraser-Liggett C.M."/>
            <person name="Ravel J."/>
            <person name="Rabinowicz P.D."/>
        </authorList>
    </citation>
    <scope>NUCLEOTIDE SEQUENCE [LARGE SCALE GENOMIC DNA]</scope>
    <source>
        <strain evidence="2">cv. Hale</strain>
    </source>
</reference>
<sequence length="68" mass="7117">MSPSGRKQSVTRMSHSGSTAHAINLATSFAVLPLAPLHRATLASLNDQLKVAMTQSSGGQLQSGEVVW</sequence>
<evidence type="ECO:0000313" key="2">
    <source>
        <dbReference type="Proteomes" id="UP000008311"/>
    </source>
</evidence>
<accession>B9TEF4</accession>
<proteinExistence type="predicted"/>
<evidence type="ECO:0000313" key="1">
    <source>
        <dbReference type="EMBL" id="EEF25761.1"/>
    </source>
</evidence>
<organism evidence="1 2">
    <name type="scientific">Ricinus communis</name>
    <name type="common">Castor bean</name>
    <dbReference type="NCBI Taxonomy" id="3988"/>
    <lineage>
        <taxon>Eukaryota</taxon>
        <taxon>Viridiplantae</taxon>
        <taxon>Streptophyta</taxon>
        <taxon>Embryophyta</taxon>
        <taxon>Tracheophyta</taxon>
        <taxon>Spermatophyta</taxon>
        <taxon>Magnoliopsida</taxon>
        <taxon>eudicotyledons</taxon>
        <taxon>Gunneridae</taxon>
        <taxon>Pentapetalae</taxon>
        <taxon>rosids</taxon>
        <taxon>fabids</taxon>
        <taxon>Malpighiales</taxon>
        <taxon>Euphorbiaceae</taxon>
        <taxon>Acalyphoideae</taxon>
        <taxon>Acalypheae</taxon>
        <taxon>Ricinus</taxon>
    </lineage>
</organism>
<dbReference type="Proteomes" id="UP000008311">
    <property type="component" value="Unassembled WGS sequence"/>
</dbReference>
<dbReference type="InParanoid" id="B9TEF4"/>
<dbReference type="AlphaFoldDB" id="B9TEF4"/>
<dbReference type="EMBL" id="EQ978989">
    <property type="protein sequence ID" value="EEF25761.1"/>
    <property type="molecule type" value="Genomic_DNA"/>
</dbReference>
<gene>
    <name evidence="1" type="ORF">RCOM_1915450</name>
</gene>
<name>B9TEF4_RICCO</name>